<dbReference type="Proteomes" id="UP000309788">
    <property type="component" value="Unassembled WGS sequence"/>
</dbReference>
<accession>A0A5R9KIQ8</accession>
<gene>
    <name evidence="1" type="ORF">FEM55_02635</name>
</gene>
<reference evidence="1 2" key="1">
    <citation type="submission" date="2019-05" db="EMBL/GenBank/DDBJ databases">
        <authorList>
            <person name="Qu J.-H."/>
        </authorList>
    </citation>
    <scope>NUCLEOTIDE SEQUENCE [LARGE SCALE GENOMIC DNA]</scope>
    <source>
        <strain evidence="1 2">Z12</strain>
    </source>
</reference>
<evidence type="ECO:0000313" key="1">
    <source>
        <dbReference type="EMBL" id="TLU96064.1"/>
    </source>
</evidence>
<sequence length="301" mass="35957">MHRVFVRIKEKLFRQGPVFHNYLLPYKLGIYFLNVLIKLQTFRKFRAAEIENFQALLEILDVPHNLHDELINHYLFTNTWQHWKSLHYERPLIFQKYWKLENKEKVKRHYQNQQVIIFLYKHTPLSNQHLSLIRFGLRMKFVGLGNTHSKNFLALNGQEDLPREVMDSPHKYPKLVRNQQLRKIISVLNNTEGYAINYFFDGQEGSSFRYGRIGNLHYRLSTGLLRFLRPHTQLIMVEPLFALDGSVAVQFHEIKRLGNFDEQFDEVQNYYERTLLATLPALNEYMISCLLKNHHAVKNSN</sequence>
<dbReference type="AlphaFoldDB" id="A0A5R9KIQ8"/>
<protein>
    <submittedName>
        <fullName evidence="1">Uncharacterized protein</fullName>
    </submittedName>
</protein>
<dbReference type="RefSeq" id="WP_138279759.1">
    <property type="nucleotide sequence ID" value="NZ_VCEI01000011.1"/>
</dbReference>
<comment type="caution">
    <text evidence="1">The sequence shown here is derived from an EMBL/GenBank/DDBJ whole genome shotgun (WGS) entry which is preliminary data.</text>
</comment>
<dbReference type="EMBL" id="VCEI01000011">
    <property type="protein sequence ID" value="TLU96064.1"/>
    <property type="molecule type" value="Genomic_DNA"/>
</dbReference>
<name>A0A5R9KIQ8_9BACT</name>
<evidence type="ECO:0000313" key="2">
    <source>
        <dbReference type="Proteomes" id="UP000309788"/>
    </source>
</evidence>
<organism evidence="1 2">
    <name type="scientific">Dyadobacter sediminis</name>
    <dbReference type="NCBI Taxonomy" id="1493691"/>
    <lineage>
        <taxon>Bacteria</taxon>
        <taxon>Pseudomonadati</taxon>
        <taxon>Bacteroidota</taxon>
        <taxon>Cytophagia</taxon>
        <taxon>Cytophagales</taxon>
        <taxon>Spirosomataceae</taxon>
        <taxon>Dyadobacter</taxon>
    </lineage>
</organism>
<proteinExistence type="predicted"/>
<keyword evidence="2" id="KW-1185">Reference proteome</keyword>